<dbReference type="Proteomes" id="UP001141659">
    <property type="component" value="Unassembled WGS sequence"/>
</dbReference>
<protein>
    <recommendedName>
        <fullName evidence="3">SMI1/KNR4 family protein</fullName>
    </recommendedName>
</protein>
<gene>
    <name evidence="1" type="ORF">H5P34_02125</name>
</gene>
<sequence length="242" mass="26662">MSRADIVAAAAADMHGQLDLVTDKATLAPDELRSIPKWWHDLITAAPSDAVQLAVAQWNAELTPPLLPRFLGVLTERGIDVALVRVTAIDHTGLALLYSVRYSGDDARYVCGLPPATTLPEAATKLPASFQDFYTTIHAGMHLTLQGRHAIIKPDALKTWDEWTFGEDITFLDKPPQYIPSADKLYVVYNHNNAAMALVDTDPADPGVWGAEVGMLYDQSNQFGSTWELLDDWLSGWFTPCR</sequence>
<dbReference type="AlphaFoldDB" id="A0AAW5SWK3"/>
<comment type="caution">
    <text evidence="1">The sequence shown here is derived from an EMBL/GenBank/DDBJ whole genome shotgun (WGS) entry which is preliminary data.</text>
</comment>
<accession>A0AAW5SWK3</accession>
<dbReference type="EMBL" id="JACKVC010000008">
    <property type="protein sequence ID" value="MCV7386846.1"/>
    <property type="molecule type" value="Genomic_DNA"/>
</dbReference>
<dbReference type="RefSeq" id="WP_036442605.1">
    <property type="nucleotide sequence ID" value="NZ_JACKVC010000008.1"/>
</dbReference>
<evidence type="ECO:0000313" key="2">
    <source>
        <dbReference type="Proteomes" id="UP001141659"/>
    </source>
</evidence>
<proteinExistence type="predicted"/>
<evidence type="ECO:0000313" key="1">
    <source>
        <dbReference type="EMBL" id="MCV7386846.1"/>
    </source>
</evidence>
<reference evidence="1" key="2">
    <citation type="journal article" date="2022" name="BMC Genomics">
        <title>Comparative genome analysis of mycobacteria focusing on tRNA and non-coding RNA.</title>
        <authorList>
            <person name="Behra P.R.K."/>
            <person name="Pettersson B.M.F."/>
            <person name="Ramesh M."/>
            <person name="Das S."/>
            <person name="Dasgupta S."/>
            <person name="Kirsebom L.A."/>
        </authorList>
    </citation>
    <scope>NUCLEOTIDE SEQUENCE</scope>
    <source>
        <strain evidence="1">DSM 44242</strain>
    </source>
</reference>
<name>A0AAW5SWK3_9MYCO</name>
<reference evidence="1" key="1">
    <citation type="submission" date="2020-07" db="EMBL/GenBank/DDBJ databases">
        <authorList>
            <person name="Pettersson B.M.F."/>
            <person name="Behra P.R.K."/>
            <person name="Ramesh M."/>
            <person name="Das S."/>
            <person name="Dasgupta S."/>
            <person name="Kirsebom L.A."/>
        </authorList>
    </citation>
    <scope>NUCLEOTIDE SEQUENCE</scope>
    <source>
        <strain evidence="1">DSM 44242</strain>
    </source>
</reference>
<evidence type="ECO:0008006" key="3">
    <source>
        <dbReference type="Google" id="ProtNLM"/>
    </source>
</evidence>
<organism evidence="1 2">
    <name type="scientific">Mycolicibacterium porcinum</name>
    <dbReference type="NCBI Taxonomy" id="39693"/>
    <lineage>
        <taxon>Bacteria</taxon>
        <taxon>Bacillati</taxon>
        <taxon>Actinomycetota</taxon>
        <taxon>Actinomycetes</taxon>
        <taxon>Mycobacteriales</taxon>
        <taxon>Mycobacteriaceae</taxon>
        <taxon>Mycolicibacterium</taxon>
    </lineage>
</organism>